<comment type="caution">
    <text evidence="5">The sequence shown here is derived from an EMBL/GenBank/DDBJ whole genome shotgun (WGS) entry which is preliminary data.</text>
</comment>
<keyword evidence="5" id="KW-0830">Ubiquinone</keyword>
<feature type="binding site" evidence="4">
    <location>
        <begin position="104"/>
        <end position="105"/>
    </location>
    <ligand>
        <name>S-adenosyl-L-methionine</name>
        <dbReference type="ChEBI" id="CHEBI:59789"/>
    </ligand>
</feature>
<dbReference type="Proteomes" id="UP000029579">
    <property type="component" value="Unassembled WGS sequence"/>
</dbReference>
<evidence type="ECO:0000256" key="3">
    <source>
        <dbReference type="ARBA" id="ARBA00022691"/>
    </source>
</evidence>
<dbReference type="InterPro" id="IPR029063">
    <property type="entry name" value="SAM-dependent_MTases_sf"/>
</dbReference>
<dbReference type="Gene3D" id="3.40.50.150">
    <property type="entry name" value="Vaccinia Virus protein VP39"/>
    <property type="match status" value="1"/>
</dbReference>
<comment type="function">
    <text evidence="4">Methyltransferase required for the conversion of demethylmenaquinol (DMKH2) to menaquinol (MKH2).</text>
</comment>
<dbReference type="UniPathway" id="UPA00079">
    <property type="reaction ID" value="UER00169"/>
</dbReference>
<keyword evidence="4" id="KW-0474">Menaquinone biosynthesis</keyword>
<comment type="similarity">
    <text evidence="4">Belongs to the class I-like SAM-binding methyltransferase superfamily. MenG/UbiE family.</text>
</comment>
<dbReference type="NCBIfam" id="TIGR01934">
    <property type="entry name" value="MenG_MenH_UbiE"/>
    <property type="match status" value="1"/>
</dbReference>
<dbReference type="PANTHER" id="PTHR43591:SF24">
    <property type="entry name" value="2-METHOXY-6-POLYPRENYL-1,4-BENZOQUINOL METHYLASE, MITOCHONDRIAL"/>
    <property type="match status" value="1"/>
</dbReference>
<feature type="binding site" evidence="4">
    <location>
        <position position="77"/>
    </location>
    <ligand>
        <name>S-adenosyl-L-methionine</name>
        <dbReference type="ChEBI" id="CHEBI:59789"/>
    </ligand>
</feature>
<dbReference type="SUPFAM" id="SSF53335">
    <property type="entry name" value="S-adenosyl-L-methionine-dependent methyltransferases"/>
    <property type="match status" value="1"/>
</dbReference>
<dbReference type="CDD" id="cd02440">
    <property type="entry name" value="AdoMet_MTases"/>
    <property type="match status" value="1"/>
</dbReference>
<dbReference type="GO" id="GO:0043770">
    <property type="term" value="F:demethylmenaquinone methyltransferase activity"/>
    <property type="evidence" value="ECO:0007669"/>
    <property type="project" value="UniProtKB-UniRule"/>
</dbReference>
<evidence type="ECO:0000256" key="2">
    <source>
        <dbReference type="ARBA" id="ARBA00022679"/>
    </source>
</evidence>
<dbReference type="AlphaFoldDB" id="A0A095Z4E5"/>
<feature type="binding site" evidence="4">
    <location>
        <position position="121"/>
    </location>
    <ligand>
        <name>S-adenosyl-L-methionine</name>
        <dbReference type="ChEBI" id="CHEBI:59789"/>
    </ligand>
</feature>
<feature type="binding site" evidence="4">
    <location>
        <position position="58"/>
    </location>
    <ligand>
        <name>S-adenosyl-L-methionine</name>
        <dbReference type="ChEBI" id="CHEBI:59789"/>
    </ligand>
</feature>
<dbReference type="GO" id="GO:0009234">
    <property type="term" value="P:menaquinone biosynthetic process"/>
    <property type="evidence" value="ECO:0007669"/>
    <property type="project" value="UniProtKB-UniRule"/>
</dbReference>
<dbReference type="GO" id="GO:0032259">
    <property type="term" value="P:methylation"/>
    <property type="evidence" value="ECO:0007669"/>
    <property type="project" value="UniProtKB-KW"/>
</dbReference>
<evidence type="ECO:0000313" key="5">
    <source>
        <dbReference type="EMBL" id="KGF03314.1"/>
    </source>
</evidence>
<dbReference type="EMBL" id="JRMW01000040">
    <property type="protein sequence ID" value="KGF03314.1"/>
    <property type="molecule type" value="Genomic_DNA"/>
</dbReference>
<evidence type="ECO:0000256" key="4">
    <source>
        <dbReference type="HAMAP-Rule" id="MF_01813"/>
    </source>
</evidence>
<reference evidence="5 6" key="1">
    <citation type="submission" date="2014-07" db="EMBL/GenBank/DDBJ databases">
        <authorList>
            <person name="McCorrison J."/>
            <person name="Sanka R."/>
            <person name="Torralba M."/>
            <person name="Gillis M."/>
            <person name="Haft D.H."/>
            <person name="Methe B."/>
            <person name="Sutton G."/>
            <person name="Nelson K.E."/>
        </authorList>
    </citation>
    <scope>NUCLEOTIDE SEQUENCE [LARGE SCALE GENOMIC DNA]</scope>
    <source>
        <strain evidence="5 6">S7-1-13</strain>
    </source>
</reference>
<dbReference type="RefSeq" id="WP_037328474.1">
    <property type="nucleotide sequence ID" value="NZ_JRMW01000040.1"/>
</dbReference>
<evidence type="ECO:0000256" key="1">
    <source>
        <dbReference type="ARBA" id="ARBA00022603"/>
    </source>
</evidence>
<keyword evidence="1 4" id="KW-0489">Methyltransferase</keyword>
<organism evidence="5 6">
    <name type="scientific">Anaerococcus lactolyticus S7-1-13</name>
    <dbReference type="NCBI Taxonomy" id="1284686"/>
    <lineage>
        <taxon>Bacteria</taxon>
        <taxon>Bacillati</taxon>
        <taxon>Bacillota</taxon>
        <taxon>Tissierellia</taxon>
        <taxon>Tissierellales</taxon>
        <taxon>Peptoniphilaceae</taxon>
        <taxon>Anaerococcus</taxon>
    </lineage>
</organism>
<dbReference type="InterPro" id="IPR004033">
    <property type="entry name" value="UbiE/COQ5_MeTrFase"/>
</dbReference>
<proteinExistence type="inferred from homology"/>
<dbReference type="Pfam" id="PF01209">
    <property type="entry name" value="Ubie_methyltran"/>
    <property type="match status" value="1"/>
</dbReference>
<protein>
    <recommendedName>
        <fullName evidence="4">Demethylmenaquinone methyltransferase</fullName>
        <ecNumber evidence="4">2.1.1.163</ecNumber>
    </recommendedName>
</protein>
<sequence>MNKSKKVYDIFQNISPYYDRANDRISLGLQKKRKNKFVSEVLKTINEDSYLLDLCCGTGDIGLSLKEKSPARVVGVDFSENMLKIAKAKAKAKSFKNISFIKADVKNLPFKDETFDNITISFGLRNTDDYKKVLEEMVRVGKDKAFVYVMDSFTIENIFIKPFYILFFKYLMPLLGGGIKRYKDYAWLYESTKLFISPEELVKLFESFGLKNIRVKKMLFGACVIVSGQKI</sequence>
<name>A0A095Z4E5_9FIRM</name>
<dbReference type="eggNOG" id="COG2226">
    <property type="taxonomic scope" value="Bacteria"/>
</dbReference>
<keyword evidence="3 4" id="KW-0949">S-adenosyl-L-methionine</keyword>
<comment type="catalytic activity">
    <reaction evidence="4">
        <text>a 2-demethylmenaquinol + S-adenosyl-L-methionine = a menaquinol + S-adenosyl-L-homocysteine + H(+)</text>
        <dbReference type="Rhea" id="RHEA:42640"/>
        <dbReference type="Rhea" id="RHEA-COMP:9539"/>
        <dbReference type="Rhea" id="RHEA-COMP:9563"/>
        <dbReference type="ChEBI" id="CHEBI:15378"/>
        <dbReference type="ChEBI" id="CHEBI:18151"/>
        <dbReference type="ChEBI" id="CHEBI:55437"/>
        <dbReference type="ChEBI" id="CHEBI:57856"/>
        <dbReference type="ChEBI" id="CHEBI:59789"/>
        <dbReference type="EC" id="2.1.1.163"/>
    </reaction>
</comment>
<dbReference type="PANTHER" id="PTHR43591">
    <property type="entry name" value="METHYLTRANSFERASE"/>
    <property type="match status" value="1"/>
</dbReference>
<evidence type="ECO:0000313" key="6">
    <source>
        <dbReference type="Proteomes" id="UP000029579"/>
    </source>
</evidence>
<dbReference type="HAMAP" id="MF_01813">
    <property type="entry name" value="MenG_UbiE_methyltr"/>
    <property type="match status" value="1"/>
</dbReference>
<accession>A0A095Z4E5</accession>
<comment type="pathway">
    <text evidence="4">Quinol/quinone metabolism; menaquinone biosynthesis; menaquinol from 1,4-dihydroxy-2-naphthoate: step 2/2.</text>
</comment>
<gene>
    <name evidence="4" type="primary">menG</name>
    <name evidence="5" type="ORF">HMPREF1630_07665</name>
</gene>
<keyword evidence="2 4" id="KW-0808">Transferase</keyword>
<dbReference type="EC" id="2.1.1.163" evidence="4"/>
<dbReference type="OrthoDB" id="5522265at2"/>
<dbReference type="PROSITE" id="PS51608">
    <property type="entry name" value="SAM_MT_UBIE"/>
    <property type="match status" value="1"/>
</dbReference>